<dbReference type="InterPro" id="IPR011990">
    <property type="entry name" value="TPR-like_helical_dom_sf"/>
</dbReference>
<protein>
    <submittedName>
        <fullName evidence="3">Uncharacterized protein</fullName>
    </submittedName>
</protein>
<dbReference type="PANTHER" id="PTHR44943">
    <property type="entry name" value="CELLULOSE SYNTHASE OPERON PROTEIN C"/>
    <property type="match status" value="1"/>
</dbReference>
<comment type="caution">
    <text evidence="3">The sequence shown here is derived from an EMBL/GenBank/DDBJ whole genome shotgun (WGS) entry which is preliminary data.</text>
</comment>
<dbReference type="InterPro" id="IPR051685">
    <property type="entry name" value="Ycf3/AcsC/BcsC/TPR_MFPF"/>
</dbReference>
<gene>
    <name evidence="3" type="ORF">LCGC14_1619890</name>
</gene>
<dbReference type="SMART" id="SM00028">
    <property type="entry name" value="TPR"/>
    <property type="match status" value="4"/>
</dbReference>
<accession>A0A0F9I5T4</accession>
<sequence>MLLKEALDLAIGFMRQGKPDDAAKILDGILIHEPKNPLALYLLGSVAVEKGIYGTAKILLERAVAVDPQADWAWHNLGITHKATQNMQKAEECYRKSLKLNPERQDTMAMMAGCFVNAGCPEKAIEWADKSLKIDPECPHAWNHKALALLELEKWEEGWDAWERRWNVPERARMARSYDCPKWDGAPLNGVLVIHGEQGLGDEILYMTCFNDLKKAVGPDCEIVIESATRLVPLFKRSFGVRVYGTEEEVKANEKPDAWLSMGSLPALYRRSKSSFKSPGKILHPDPARVSYYRDLLDERSNGPHIGLGWYGGVAKTHSKLRNAPLNLWKDLITDNFISVQYNTGDTQTEADAIGVHHIPSAVRDFDDLTALIEACDHIITVCQTAHHMSGALIKPCWTLVPSAPAWRYGLTGKKNIWYPSVTQYRQEGDDWKSVLKKVKQDLGKIA</sequence>
<organism evidence="3">
    <name type="scientific">marine sediment metagenome</name>
    <dbReference type="NCBI Taxonomy" id="412755"/>
    <lineage>
        <taxon>unclassified sequences</taxon>
        <taxon>metagenomes</taxon>
        <taxon>ecological metagenomes</taxon>
    </lineage>
</organism>
<name>A0A0F9I5T4_9ZZZZ</name>
<dbReference type="EMBL" id="LAZR01013221">
    <property type="protein sequence ID" value="KKM22976.1"/>
    <property type="molecule type" value="Genomic_DNA"/>
</dbReference>
<dbReference type="PANTHER" id="PTHR44943:SF8">
    <property type="entry name" value="TPR REPEAT-CONTAINING PROTEIN MJ0263"/>
    <property type="match status" value="1"/>
</dbReference>
<dbReference type="Pfam" id="PF13432">
    <property type="entry name" value="TPR_16"/>
    <property type="match status" value="1"/>
</dbReference>
<dbReference type="Gene3D" id="1.25.40.10">
    <property type="entry name" value="Tetratricopeptide repeat domain"/>
    <property type="match status" value="1"/>
</dbReference>
<dbReference type="PROSITE" id="PS50005">
    <property type="entry name" value="TPR"/>
    <property type="match status" value="1"/>
</dbReference>
<dbReference type="InterPro" id="IPR019734">
    <property type="entry name" value="TPR_rpt"/>
</dbReference>
<reference evidence="3" key="1">
    <citation type="journal article" date="2015" name="Nature">
        <title>Complex archaea that bridge the gap between prokaryotes and eukaryotes.</title>
        <authorList>
            <person name="Spang A."/>
            <person name="Saw J.H."/>
            <person name="Jorgensen S.L."/>
            <person name="Zaremba-Niedzwiedzka K."/>
            <person name="Martijn J."/>
            <person name="Lind A.E."/>
            <person name="van Eijk R."/>
            <person name="Schleper C."/>
            <person name="Guy L."/>
            <person name="Ettema T.J."/>
        </authorList>
    </citation>
    <scope>NUCLEOTIDE SEQUENCE</scope>
</reference>
<dbReference type="AlphaFoldDB" id="A0A0F9I5T4"/>
<proteinExistence type="predicted"/>
<dbReference type="SUPFAM" id="SSF48452">
    <property type="entry name" value="TPR-like"/>
    <property type="match status" value="1"/>
</dbReference>
<dbReference type="Pfam" id="PF12895">
    <property type="entry name" value="ANAPC3"/>
    <property type="match status" value="1"/>
</dbReference>
<evidence type="ECO:0000256" key="1">
    <source>
        <dbReference type="ARBA" id="ARBA00022737"/>
    </source>
</evidence>
<evidence type="ECO:0000313" key="3">
    <source>
        <dbReference type="EMBL" id="KKM22976.1"/>
    </source>
</evidence>
<evidence type="ECO:0000256" key="2">
    <source>
        <dbReference type="ARBA" id="ARBA00022803"/>
    </source>
</evidence>
<keyword evidence="2" id="KW-0802">TPR repeat</keyword>
<keyword evidence="1" id="KW-0677">Repeat</keyword>
<dbReference type="SUPFAM" id="SSF53756">
    <property type="entry name" value="UDP-Glycosyltransferase/glycogen phosphorylase"/>
    <property type="match status" value="1"/>
</dbReference>